<dbReference type="EMBL" id="GG698897">
    <property type="protein sequence ID" value="EEU47574.1"/>
    <property type="molecule type" value="Genomic_DNA"/>
</dbReference>
<dbReference type="VEuPathDB" id="FungiDB:NECHADRAFT_78128"/>
<name>C7YN72_FUSV7</name>
<organism evidence="1 2">
    <name type="scientific">Fusarium vanettenii (strain ATCC MYA-4622 / CBS 123669 / FGSC 9596 / NRRL 45880 / 77-13-4)</name>
    <name type="common">Fusarium solani subsp. pisi</name>
    <dbReference type="NCBI Taxonomy" id="660122"/>
    <lineage>
        <taxon>Eukaryota</taxon>
        <taxon>Fungi</taxon>
        <taxon>Dikarya</taxon>
        <taxon>Ascomycota</taxon>
        <taxon>Pezizomycotina</taxon>
        <taxon>Sordariomycetes</taxon>
        <taxon>Hypocreomycetidae</taxon>
        <taxon>Hypocreales</taxon>
        <taxon>Nectriaceae</taxon>
        <taxon>Fusarium</taxon>
        <taxon>Fusarium solani species complex</taxon>
        <taxon>Fusarium vanettenii</taxon>
    </lineage>
</organism>
<dbReference type="AlphaFoldDB" id="C7YN72"/>
<keyword evidence="2" id="KW-1185">Reference proteome</keyword>
<reference evidence="1 2" key="1">
    <citation type="journal article" date="2009" name="PLoS Genet.">
        <title>The genome of Nectria haematococca: contribution of supernumerary chromosomes to gene expansion.</title>
        <authorList>
            <person name="Coleman J.J."/>
            <person name="Rounsley S.D."/>
            <person name="Rodriguez-Carres M."/>
            <person name="Kuo A."/>
            <person name="Wasmann C.C."/>
            <person name="Grimwood J."/>
            <person name="Schmutz J."/>
            <person name="Taga M."/>
            <person name="White G.J."/>
            <person name="Zhou S."/>
            <person name="Schwartz D.C."/>
            <person name="Freitag M."/>
            <person name="Ma L.J."/>
            <person name="Danchin E.G."/>
            <person name="Henrissat B."/>
            <person name="Coutinho P.M."/>
            <person name="Nelson D.R."/>
            <person name="Straney D."/>
            <person name="Napoli C.A."/>
            <person name="Barker B.M."/>
            <person name="Gribskov M."/>
            <person name="Rep M."/>
            <person name="Kroken S."/>
            <person name="Molnar I."/>
            <person name="Rensing C."/>
            <person name="Kennell J.C."/>
            <person name="Zamora J."/>
            <person name="Farman M.L."/>
            <person name="Selker E.U."/>
            <person name="Salamov A."/>
            <person name="Shapiro H."/>
            <person name="Pangilinan J."/>
            <person name="Lindquist E."/>
            <person name="Lamers C."/>
            <person name="Grigoriev I.V."/>
            <person name="Geiser D.M."/>
            <person name="Covert S.F."/>
            <person name="Temporini E."/>
            <person name="Vanetten H.D."/>
        </authorList>
    </citation>
    <scope>NUCLEOTIDE SEQUENCE [LARGE SCALE GENOMIC DNA]</scope>
    <source>
        <strain evidence="2">ATCC MYA-4622 / CBS 123669 / FGSC 9596 / NRRL 45880 / 77-13-4</strain>
    </source>
</reference>
<proteinExistence type="predicted"/>
<dbReference type="eggNOG" id="ENOG502T38D">
    <property type="taxonomic scope" value="Eukaryota"/>
</dbReference>
<dbReference type="KEGG" id="nhe:NECHADRAFT_78128"/>
<dbReference type="GeneID" id="9664353"/>
<dbReference type="InParanoid" id="C7YN72"/>
<protein>
    <submittedName>
        <fullName evidence="1">Uncharacterized protein</fullName>
    </submittedName>
</protein>
<evidence type="ECO:0000313" key="1">
    <source>
        <dbReference type="EMBL" id="EEU47574.1"/>
    </source>
</evidence>
<evidence type="ECO:0000313" key="2">
    <source>
        <dbReference type="Proteomes" id="UP000005206"/>
    </source>
</evidence>
<dbReference type="HOGENOM" id="CLU_1023399_0_0_1"/>
<gene>
    <name evidence="1" type="ORF">NECHADRAFT_78128</name>
</gene>
<sequence length="272" mass="30499">MDALQTAKKEWGKGHEEGPYTSMRMVKYLIDQSGLSLQGFVSHPHQTLKEWTFPQTLKHVQAQRRKNSPELELTWNSKTGRCTALAHKVSGRLEEKGPDTFCFEHFNMTSGRAGHRLSRCRKTGVVIDSSSTVGAAMVPELTDWILVGNVKCKFDGSQSWTEITRSGASNLALEDEGKQIQKKSPPITHEEAQAHCLSEVAQQVPLLTYFRSFQNGQPKLHGMMKFQLDTKGNWRQLDLIPDPEVKDGQKHTGCIVWNQGGTEATKGVPSRR</sequence>
<dbReference type="Proteomes" id="UP000005206">
    <property type="component" value="Chromosome 3"/>
</dbReference>
<accession>C7YN72</accession>
<dbReference type="OMA" id="RTITTMY"/>
<dbReference type="OrthoDB" id="4973016at2759"/>
<dbReference type="RefSeq" id="XP_003053287.1">
    <property type="nucleotide sequence ID" value="XM_003053241.1"/>
</dbReference>